<reference evidence="2 3" key="1">
    <citation type="submission" date="2018-11" db="EMBL/GenBank/DDBJ databases">
        <title>Whole genome sequencing of Pantoea sp. RIT388.</title>
        <authorList>
            <person name="Gan H.M."/>
            <person name="Hudson A.O."/>
        </authorList>
    </citation>
    <scope>NUCLEOTIDE SEQUENCE [LARGE SCALE GENOMIC DNA]</scope>
    <source>
        <strain evidence="2 3">RIT388</strain>
    </source>
</reference>
<evidence type="ECO:0000313" key="3">
    <source>
        <dbReference type="Proteomes" id="UP000281332"/>
    </source>
</evidence>
<dbReference type="InterPro" id="IPR006842">
    <property type="entry name" value="Transposase_31"/>
</dbReference>
<keyword evidence="3" id="KW-1185">Reference proteome</keyword>
<gene>
    <name evidence="2" type="ORF">BBB56_21895</name>
</gene>
<dbReference type="Pfam" id="PF04754">
    <property type="entry name" value="Transposase_31"/>
    <property type="match status" value="1"/>
</dbReference>
<feature type="domain" description="Transposase (putative) YhgA-like" evidence="1">
    <location>
        <begin position="8"/>
        <end position="41"/>
    </location>
</feature>
<dbReference type="Proteomes" id="UP000281332">
    <property type="component" value="Unassembled WGS sequence"/>
</dbReference>
<sequence length="43" mass="4883">MCFWGSSKASKGDGNVHVLLERQSSPDRHMAFRLMRYVVAASR</sequence>
<name>A0A3N4NR21_9GAMM</name>
<dbReference type="AlphaFoldDB" id="A0A3N4NR21"/>
<protein>
    <recommendedName>
        <fullName evidence="1">Transposase (putative) YhgA-like domain-containing protein</fullName>
    </recommendedName>
</protein>
<evidence type="ECO:0000313" key="2">
    <source>
        <dbReference type="EMBL" id="RPD94009.1"/>
    </source>
</evidence>
<evidence type="ECO:0000259" key="1">
    <source>
        <dbReference type="Pfam" id="PF04754"/>
    </source>
</evidence>
<dbReference type="EMBL" id="RMVG01000027">
    <property type="protein sequence ID" value="RPD94009.1"/>
    <property type="molecule type" value="Genomic_DNA"/>
</dbReference>
<accession>A0A3N4NR21</accession>
<comment type="caution">
    <text evidence="2">The sequence shown here is derived from an EMBL/GenBank/DDBJ whole genome shotgun (WGS) entry which is preliminary data.</text>
</comment>
<dbReference type="OrthoDB" id="6532193at2"/>
<organism evidence="2 3">
    <name type="scientific">Candidatus Pantoea deserta</name>
    <dbReference type="NCBI Taxonomy" id="1869313"/>
    <lineage>
        <taxon>Bacteria</taxon>
        <taxon>Pseudomonadati</taxon>
        <taxon>Pseudomonadota</taxon>
        <taxon>Gammaproteobacteria</taxon>
        <taxon>Enterobacterales</taxon>
        <taxon>Erwiniaceae</taxon>
        <taxon>Pantoea</taxon>
    </lineage>
</organism>
<proteinExistence type="predicted"/>